<sequence length="327" mass="36423">MSRRRTFHVDWDSPSHETGTVKRRPASFSTPISAPNNCFENVEYYEVKNCTGGYGLKFLRSFVVLTVEDSGNGSEHPEIRMIPREEDTRSKNDVCEKCDDSSCKSRSLLLRSCGATSNDRTGDRGRGGSVESDSRNHRRDRDKHSIVLTPGLENCIDAESSMRSSKVNVRKNFGLKLSREPFQWRSKASRMMKISGSLRKLDATKTRSLIPKLKTKKFDQNGGSIANSSSESSGIGSPLSPLSPLNDTSSNAKDASRSLIKKSGSKSSGFESPDSPLSPESQKYTAFYLIEEQLEKLRNCPCQKRQNQVNFERIIGIFSIISLCNAK</sequence>
<reference evidence="2 3" key="1">
    <citation type="submission" date="2015-07" db="EMBL/GenBank/DDBJ databases">
        <title>The genome of Habropoda laboriosa.</title>
        <authorList>
            <person name="Pan H."/>
            <person name="Kapheim K."/>
        </authorList>
    </citation>
    <scope>NUCLEOTIDE SEQUENCE [LARGE SCALE GENOMIC DNA]</scope>
    <source>
        <strain evidence="2">0110345459</strain>
    </source>
</reference>
<feature type="compositionally biased region" description="Low complexity" evidence="1">
    <location>
        <begin position="265"/>
        <end position="275"/>
    </location>
</feature>
<feature type="compositionally biased region" description="Basic and acidic residues" evidence="1">
    <location>
        <begin position="75"/>
        <end position="93"/>
    </location>
</feature>
<name>A0A0L7QPZ1_9HYME</name>
<keyword evidence="3" id="KW-1185">Reference proteome</keyword>
<evidence type="ECO:0000313" key="2">
    <source>
        <dbReference type="EMBL" id="KOC60551.1"/>
    </source>
</evidence>
<protein>
    <submittedName>
        <fullName evidence="2">Uncharacterized protein</fullName>
    </submittedName>
</protein>
<feature type="region of interest" description="Disordered" evidence="1">
    <location>
        <begin position="70"/>
        <end position="93"/>
    </location>
</feature>
<organism evidence="2 3">
    <name type="scientific">Habropoda laboriosa</name>
    <dbReference type="NCBI Taxonomy" id="597456"/>
    <lineage>
        <taxon>Eukaryota</taxon>
        <taxon>Metazoa</taxon>
        <taxon>Ecdysozoa</taxon>
        <taxon>Arthropoda</taxon>
        <taxon>Hexapoda</taxon>
        <taxon>Insecta</taxon>
        <taxon>Pterygota</taxon>
        <taxon>Neoptera</taxon>
        <taxon>Endopterygota</taxon>
        <taxon>Hymenoptera</taxon>
        <taxon>Apocrita</taxon>
        <taxon>Aculeata</taxon>
        <taxon>Apoidea</taxon>
        <taxon>Anthophila</taxon>
        <taxon>Apidae</taxon>
        <taxon>Habropoda</taxon>
    </lineage>
</organism>
<feature type="region of interest" description="Disordered" evidence="1">
    <location>
        <begin position="114"/>
        <end position="145"/>
    </location>
</feature>
<accession>A0A0L7QPZ1</accession>
<dbReference type="Proteomes" id="UP000053825">
    <property type="component" value="Unassembled WGS sequence"/>
</dbReference>
<feature type="compositionally biased region" description="Low complexity" evidence="1">
    <location>
        <begin position="221"/>
        <end position="258"/>
    </location>
</feature>
<evidence type="ECO:0000313" key="3">
    <source>
        <dbReference type="Proteomes" id="UP000053825"/>
    </source>
</evidence>
<dbReference type="EMBL" id="KQ414813">
    <property type="protein sequence ID" value="KOC60551.1"/>
    <property type="molecule type" value="Genomic_DNA"/>
</dbReference>
<dbReference type="AlphaFoldDB" id="A0A0L7QPZ1"/>
<evidence type="ECO:0000256" key="1">
    <source>
        <dbReference type="SAM" id="MobiDB-lite"/>
    </source>
</evidence>
<feature type="region of interest" description="Disordered" evidence="1">
    <location>
        <begin position="1"/>
        <end position="27"/>
    </location>
</feature>
<gene>
    <name evidence="2" type="ORF">WH47_07684</name>
</gene>
<feature type="region of interest" description="Disordered" evidence="1">
    <location>
        <begin position="212"/>
        <end position="279"/>
    </location>
</feature>
<proteinExistence type="predicted"/>